<proteinExistence type="inferred from homology"/>
<dbReference type="GO" id="GO:0050660">
    <property type="term" value="F:flavin adenine dinucleotide binding"/>
    <property type="evidence" value="ECO:0007669"/>
    <property type="project" value="InterPro"/>
</dbReference>
<dbReference type="SUPFAM" id="SSF56176">
    <property type="entry name" value="FAD-binding/transporter-associated domain-like"/>
    <property type="match status" value="1"/>
</dbReference>
<evidence type="ECO:0000256" key="6">
    <source>
        <dbReference type="ARBA" id="ARBA00022989"/>
    </source>
</evidence>
<feature type="domain" description="CBS" evidence="12">
    <location>
        <begin position="286"/>
        <end position="343"/>
    </location>
</feature>
<dbReference type="RefSeq" id="WP_092572399.1">
    <property type="nucleotide sequence ID" value="NZ_CALUDV010000011.1"/>
</dbReference>
<dbReference type="GO" id="GO:0005886">
    <property type="term" value="C:plasma membrane"/>
    <property type="evidence" value="ECO:0007669"/>
    <property type="project" value="UniProtKB-SubCell"/>
</dbReference>
<evidence type="ECO:0000256" key="11">
    <source>
        <dbReference type="SAM" id="Phobius"/>
    </source>
</evidence>
<gene>
    <name evidence="14" type="ORF">SAMN04488558_10948</name>
</gene>
<keyword evidence="4 10" id="KW-0812">Transmembrane</keyword>
<dbReference type="InterPro" id="IPR036318">
    <property type="entry name" value="FAD-bd_PCMH-like_sf"/>
</dbReference>
<dbReference type="InterPro" id="IPR002550">
    <property type="entry name" value="CNNM"/>
</dbReference>
<dbReference type="PROSITE" id="PS51846">
    <property type="entry name" value="CNNM"/>
    <property type="match status" value="1"/>
</dbReference>
<dbReference type="EMBL" id="FOEN01000009">
    <property type="protein sequence ID" value="SEQ37276.1"/>
    <property type="molecule type" value="Genomic_DNA"/>
</dbReference>
<evidence type="ECO:0000313" key="14">
    <source>
        <dbReference type="EMBL" id="SEQ37276.1"/>
    </source>
</evidence>
<dbReference type="Gene3D" id="3.10.580.10">
    <property type="entry name" value="CBS-domain"/>
    <property type="match status" value="1"/>
</dbReference>
<sequence>MDEPGSLWPQIFVIILLTVINAIFAASEMAFVSLNQTKMTNLAEEGNKKAKRVLDLLQDSDDFLATIQVAITLAGFLSSASAATSFANRLSGVLKDIPAASTVAIVLVTMILSYLSLVLGELYPKQIALQMPEEVAMFTSGFVAVVKTIFKPFVWLLSTSTDLLQKITPIEFSEIREKFTRDEMKAILQESRKEGSIDLAEFTMLQGVLSLDTKLAREVMVPRTDTEMLDIEDDYQDILNEILDSPFSRLPIYEEDKDNVIGVIHVKNVLKQLSRQDFSDVDFRQIMSDPLFVPSTIFIDDLLVEFKREQTHLAILRDEYGGVEGIVTLEDILEEIVGEIEDESDIHDSSDIRKIDKDNYYLNGVLPLDKFNQYFDEKLESDEVDTIAGLIIYHLGYVPDDDERIMLRCNQWVLTTSHIENGRIRGIHVQRDPDYHLDSAYDLTQNIDEIYYERDNVVEHKAEIEEENEADEG</sequence>
<dbReference type="PANTHER" id="PTHR43099">
    <property type="entry name" value="UPF0053 PROTEIN YRKA"/>
    <property type="match status" value="1"/>
</dbReference>
<organism evidence="14 15">
    <name type="scientific">Ignavigranum ruoffiae</name>
    <dbReference type="NCBI Taxonomy" id="89093"/>
    <lineage>
        <taxon>Bacteria</taxon>
        <taxon>Bacillati</taxon>
        <taxon>Bacillota</taxon>
        <taxon>Bacilli</taxon>
        <taxon>Lactobacillales</taxon>
        <taxon>Aerococcaceae</taxon>
        <taxon>Ignavigranum</taxon>
    </lineage>
</organism>
<evidence type="ECO:0000256" key="1">
    <source>
        <dbReference type="ARBA" id="ARBA00004651"/>
    </source>
</evidence>
<evidence type="ECO:0000256" key="7">
    <source>
        <dbReference type="ARBA" id="ARBA00023122"/>
    </source>
</evidence>
<dbReference type="InterPro" id="IPR051676">
    <property type="entry name" value="UPF0053_domain"/>
</dbReference>
<evidence type="ECO:0000256" key="8">
    <source>
        <dbReference type="ARBA" id="ARBA00023136"/>
    </source>
</evidence>
<evidence type="ECO:0000259" key="12">
    <source>
        <dbReference type="PROSITE" id="PS51371"/>
    </source>
</evidence>
<keyword evidence="8 10" id="KW-0472">Membrane</keyword>
<keyword evidence="15" id="KW-1185">Reference proteome</keyword>
<feature type="domain" description="CBS" evidence="12">
    <location>
        <begin position="220"/>
        <end position="281"/>
    </location>
</feature>
<evidence type="ECO:0000256" key="10">
    <source>
        <dbReference type="PROSITE-ProRule" id="PRU01193"/>
    </source>
</evidence>
<reference evidence="14 15" key="1">
    <citation type="submission" date="2016-10" db="EMBL/GenBank/DDBJ databases">
        <authorList>
            <person name="de Groot N.N."/>
        </authorList>
    </citation>
    <scope>NUCLEOTIDE SEQUENCE [LARGE SCALE GENOMIC DNA]</scope>
    <source>
        <strain evidence="14 15">DSM 15695</strain>
    </source>
</reference>
<comment type="subcellular location">
    <subcellularLocation>
        <location evidence="1">Cell membrane</location>
        <topology evidence="1">Multi-pass membrane protein</topology>
    </subcellularLocation>
</comment>
<dbReference type="SMART" id="SM01091">
    <property type="entry name" value="CorC_HlyC"/>
    <property type="match status" value="1"/>
</dbReference>
<dbReference type="PROSITE" id="PS51371">
    <property type="entry name" value="CBS"/>
    <property type="match status" value="2"/>
</dbReference>
<accession>A0A1H9FH71</accession>
<dbReference type="InterPro" id="IPR005170">
    <property type="entry name" value="Transptr-assoc_dom"/>
</dbReference>
<dbReference type="OrthoDB" id="9798188at2"/>
<dbReference type="FunFam" id="3.10.580.10:FF:000002">
    <property type="entry name" value="Magnesium/cobalt efflux protein CorC"/>
    <property type="match status" value="1"/>
</dbReference>
<dbReference type="Proteomes" id="UP000198833">
    <property type="component" value="Unassembled WGS sequence"/>
</dbReference>
<evidence type="ECO:0000259" key="13">
    <source>
        <dbReference type="PROSITE" id="PS51846"/>
    </source>
</evidence>
<feature type="transmembrane region" description="Helical" evidence="11">
    <location>
        <begin position="99"/>
        <end position="123"/>
    </location>
</feature>
<feature type="transmembrane region" description="Helical" evidence="11">
    <location>
        <begin position="63"/>
        <end position="87"/>
    </location>
</feature>
<keyword evidence="7 9" id="KW-0129">CBS domain</keyword>
<feature type="transmembrane region" description="Helical" evidence="11">
    <location>
        <begin position="135"/>
        <end position="157"/>
    </location>
</feature>
<dbReference type="AlphaFoldDB" id="A0A1H9FH71"/>
<evidence type="ECO:0000313" key="15">
    <source>
        <dbReference type="Proteomes" id="UP000198833"/>
    </source>
</evidence>
<keyword evidence="6 10" id="KW-1133">Transmembrane helix</keyword>
<evidence type="ECO:0000256" key="3">
    <source>
        <dbReference type="ARBA" id="ARBA00022475"/>
    </source>
</evidence>
<dbReference type="SUPFAM" id="SSF54631">
    <property type="entry name" value="CBS-domain pair"/>
    <property type="match status" value="1"/>
</dbReference>
<comment type="similarity">
    <text evidence="2">Belongs to the UPF0053 family.</text>
</comment>
<protein>
    <submittedName>
        <fullName evidence="14">Putative hemolysin</fullName>
    </submittedName>
</protein>
<dbReference type="InterPro" id="IPR044751">
    <property type="entry name" value="Ion_transp-like_CBS"/>
</dbReference>
<keyword evidence="5" id="KW-0677">Repeat</keyword>
<dbReference type="Pfam" id="PF03471">
    <property type="entry name" value="CorC_HlyC"/>
    <property type="match status" value="1"/>
</dbReference>
<evidence type="ECO:0000256" key="4">
    <source>
        <dbReference type="ARBA" id="ARBA00022692"/>
    </source>
</evidence>
<evidence type="ECO:0000256" key="2">
    <source>
        <dbReference type="ARBA" id="ARBA00006337"/>
    </source>
</evidence>
<name>A0A1H9FH71_9LACT</name>
<dbReference type="STRING" id="89093.SAMN04488558_10948"/>
<dbReference type="InterPro" id="IPR000644">
    <property type="entry name" value="CBS_dom"/>
</dbReference>
<dbReference type="Pfam" id="PF01595">
    <property type="entry name" value="CNNM"/>
    <property type="match status" value="1"/>
</dbReference>
<dbReference type="Pfam" id="PF00571">
    <property type="entry name" value="CBS"/>
    <property type="match status" value="2"/>
</dbReference>
<feature type="domain" description="CNNM transmembrane" evidence="13">
    <location>
        <begin position="3"/>
        <end position="201"/>
    </location>
</feature>
<dbReference type="PANTHER" id="PTHR43099:SF5">
    <property type="entry name" value="HLYC_CORC FAMILY TRANSPORTER"/>
    <property type="match status" value="1"/>
</dbReference>
<dbReference type="InterPro" id="IPR046342">
    <property type="entry name" value="CBS_dom_sf"/>
</dbReference>
<dbReference type="CDD" id="cd04590">
    <property type="entry name" value="CBS_pair_CorC_HlyC_assoc"/>
    <property type="match status" value="1"/>
</dbReference>
<dbReference type="InterPro" id="IPR016169">
    <property type="entry name" value="FAD-bd_PCMH_sub2"/>
</dbReference>
<dbReference type="Gene3D" id="3.30.465.10">
    <property type="match status" value="1"/>
</dbReference>
<feature type="transmembrane region" description="Helical" evidence="11">
    <location>
        <begin position="12"/>
        <end position="32"/>
    </location>
</feature>
<keyword evidence="3" id="KW-1003">Cell membrane</keyword>
<evidence type="ECO:0000256" key="9">
    <source>
        <dbReference type="PROSITE-ProRule" id="PRU00703"/>
    </source>
</evidence>
<evidence type="ECO:0000256" key="5">
    <source>
        <dbReference type="ARBA" id="ARBA00022737"/>
    </source>
</evidence>